<protein>
    <submittedName>
        <fullName evidence="1">Uncharacterized protein</fullName>
    </submittedName>
</protein>
<dbReference type="EMBL" id="KQ418483">
    <property type="protein sequence ID" value="KOF87164.1"/>
    <property type="molecule type" value="Genomic_DNA"/>
</dbReference>
<proteinExistence type="predicted"/>
<sequence>MCTIPDQSWNVSEIKCGTICSFYRRCRHKMQGIWVQGKRNINGKKKQHANQM</sequence>
<accession>A0A0L8HDM6</accession>
<evidence type="ECO:0000313" key="1">
    <source>
        <dbReference type="EMBL" id="KOF87164.1"/>
    </source>
</evidence>
<reference evidence="1" key="1">
    <citation type="submission" date="2015-07" db="EMBL/GenBank/DDBJ databases">
        <title>MeaNS - Measles Nucleotide Surveillance Program.</title>
        <authorList>
            <person name="Tran T."/>
            <person name="Druce J."/>
        </authorList>
    </citation>
    <scope>NUCLEOTIDE SEQUENCE</scope>
    <source>
        <strain evidence="1">UCB-OBI-ISO-001</strain>
        <tissue evidence="1">Gonad</tissue>
    </source>
</reference>
<name>A0A0L8HDM6_OCTBM</name>
<dbReference type="AlphaFoldDB" id="A0A0L8HDM6"/>
<gene>
    <name evidence="1" type="ORF">OCBIM_22017338mg</name>
</gene>
<organism evidence="1">
    <name type="scientific">Octopus bimaculoides</name>
    <name type="common">California two-spotted octopus</name>
    <dbReference type="NCBI Taxonomy" id="37653"/>
    <lineage>
        <taxon>Eukaryota</taxon>
        <taxon>Metazoa</taxon>
        <taxon>Spiralia</taxon>
        <taxon>Lophotrochozoa</taxon>
        <taxon>Mollusca</taxon>
        <taxon>Cephalopoda</taxon>
        <taxon>Coleoidea</taxon>
        <taxon>Octopodiformes</taxon>
        <taxon>Octopoda</taxon>
        <taxon>Incirrata</taxon>
        <taxon>Octopodidae</taxon>
        <taxon>Octopus</taxon>
    </lineage>
</organism>